<evidence type="ECO:0000259" key="2">
    <source>
        <dbReference type="Pfam" id="PF20152"/>
    </source>
</evidence>
<feature type="domain" description="DUF6534" evidence="2">
    <location>
        <begin position="1"/>
        <end position="74"/>
    </location>
</feature>
<keyword evidence="1" id="KW-1133">Transmembrane helix</keyword>
<protein>
    <recommendedName>
        <fullName evidence="2">DUF6534 domain-containing protein</fullName>
    </recommendedName>
</protein>
<sequence length="150" mass="16606">MTYYLRRSNTGFRRTRIMVSNLIRLTIETGTMTAIVVLLNLILFLVFPHQTFYAATSLVIPQLSANSILMMLNSQIRIVGGRDTYTSSADMSITTTMVREIASQSTEGAQPADRIQGQLPVVVITQDVFSDSVGQTKEKLHRGSSISFSV</sequence>
<keyword evidence="1" id="KW-0472">Membrane</keyword>
<accession>A0AA39U7P1</accession>
<feature type="transmembrane region" description="Helical" evidence="1">
    <location>
        <begin position="21"/>
        <end position="46"/>
    </location>
</feature>
<dbReference type="EMBL" id="JAUEPR010000066">
    <property type="protein sequence ID" value="KAK0468795.1"/>
    <property type="molecule type" value="Genomic_DNA"/>
</dbReference>
<evidence type="ECO:0000313" key="4">
    <source>
        <dbReference type="Proteomes" id="UP001175227"/>
    </source>
</evidence>
<evidence type="ECO:0000256" key="1">
    <source>
        <dbReference type="SAM" id="Phobius"/>
    </source>
</evidence>
<dbReference type="InterPro" id="IPR045339">
    <property type="entry name" value="DUF6534"/>
</dbReference>
<keyword evidence="4" id="KW-1185">Reference proteome</keyword>
<name>A0AA39U7P1_9AGAR</name>
<organism evidence="3 4">
    <name type="scientific">Armillaria novae-zelandiae</name>
    <dbReference type="NCBI Taxonomy" id="153914"/>
    <lineage>
        <taxon>Eukaryota</taxon>
        <taxon>Fungi</taxon>
        <taxon>Dikarya</taxon>
        <taxon>Basidiomycota</taxon>
        <taxon>Agaricomycotina</taxon>
        <taxon>Agaricomycetes</taxon>
        <taxon>Agaricomycetidae</taxon>
        <taxon>Agaricales</taxon>
        <taxon>Marasmiineae</taxon>
        <taxon>Physalacriaceae</taxon>
        <taxon>Armillaria</taxon>
    </lineage>
</organism>
<dbReference type="Proteomes" id="UP001175227">
    <property type="component" value="Unassembled WGS sequence"/>
</dbReference>
<dbReference type="PANTHER" id="PTHR40465:SF1">
    <property type="entry name" value="DUF6534 DOMAIN-CONTAINING PROTEIN"/>
    <property type="match status" value="1"/>
</dbReference>
<proteinExistence type="predicted"/>
<dbReference type="PANTHER" id="PTHR40465">
    <property type="entry name" value="CHROMOSOME 1, WHOLE GENOME SHOTGUN SEQUENCE"/>
    <property type="match status" value="1"/>
</dbReference>
<keyword evidence="1" id="KW-0812">Transmembrane</keyword>
<gene>
    <name evidence="3" type="ORF">IW261DRAFT_1014834</name>
</gene>
<dbReference type="AlphaFoldDB" id="A0AA39U7P1"/>
<reference evidence="3" key="1">
    <citation type="submission" date="2023-06" db="EMBL/GenBank/DDBJ databases">
        <authorList>
            <consortium name="Lawrence Berkeley National Laboratory"/>
            <person name="Ahrendt S."/>
            <person name="Sahu N."/>
            <person name="Indic B."/>
            <person name="Wong-Bajracharya J."/>
            <person name="Merenyi Z."/>
            <person name="Ke H.-M."/>
            <person name="Monk M."/>
            <person name="Kocsube S."/>
            <person name="Drula E."/>
            <person name="Lipzen A."/>
            <person name="Balint B."/>
            <person name="Henrissat B."/>
            <person name="Andreopoulos B."/>
            <person name="Martin F.M."/>
            <person name="Harder C.B."/>
            <person name="Rigling D."/>
            <person name="Ford K.L."/>
            <person name="Foster G.D."/>
            <person name="Pangilinan J."/>
            <person name="Papanicolaou A."/>
            <person name="Barry K."/>
            <person name="LaButti K."/>
            <person name="Viragh M."/>
            <person name="Koriabine M."/>
            <person name="Yan M."/>
            <person name="Riley R."/>
            <person name="Champramary S."/>
            <person name="Plett K.L."/>
            <person name="Tsai I.J."/>
            <person name="Slot J."/>
            <person name="Sipos G."/>
            <person name="Plett J."/>
            <person name="Nagy L.G."/>
            <person name="Grigoriev I.V."/>
        </authorList>
    </citation>
    <scope>NUCLEOTIDE SEQUENCE</scope>
    <source>
        <strain evidence="3">ICMP 16352</strain>
    </source>
</reference>
<evidence type="ECO:0000313" key="3">
    <source>
        <dbReference type="EMBL" id="KAK0468795.1"/>
    </source>
</evidence>
<dbReference type="Pfam" id="PF20152">
    <property type="entry name" value="DUF6534"/>
    <property type="match status" value="1"/>
</dbReference>
<comment type="caution">
    <text evidence="3">The sequence shown here is derived from an EMBL/GenBank/DDBJ whole genome shotgun (WGS) entry which is preliminary data.</text>
</comment>